<evidence type="ECO:0000256" key="1">
    <source>
        <dbReference type="SAM" id="Phobius"/>
    </source>
</evidence>
<gene>
    <name evidence="3" type="ORF">BN1050_01232</name>
</gene>
<dbReference type="AlphaFoldDB" id="A0A078M7Y9"/>
<dbReference type="InterPro" id="IPR002035">
    <property type="entry name" value="VWF_A"/>
</dbReference>
<dbReference type="EMBL" id="LN483074">
    <property type="protein sequence ID" value="CEA02370.1"/>
    <property type="molecule type" value="Genomic_DNA"/>
</dbReference>
<sequence length="571" mass="63043">MGFTTPLFALSALLPLIVILYYFFRKKYDPTTVSSTLFWQEVMRETRVSPYIQRLQKNSLLWLQLAALLLCVLALMQPYNKKEVMAEEQVIFIVDTSATVTADATFTKHKAAMQQLLKQMTNNEVTIITTGATPTTVVQRERSAKVLEQQVEALQVSYEREYLEKALAVAQSYVGNSPTAIYIFSDGVDRQLLPMDKDNTRFIVKGSDPKLQNISLRRFVVTKEGEGMLGLVQIVNDSSQDASVPLTITDSKGQQLLHKKIAISSGETVTQTYELARTAYATATIDVQDDYGADNTSSAVVEGETLAISMSPTLHELIIKGMQAVAPAVKVSATPTSESFFVTNQTSALSHGQRILLMGRDDAKLKKVTGKVTTEDDTLFSFATFQDVVVQRVYPPIEGATTIAHVGDAPFIQRTAKGDIVVLTELTATDWAMYADFPLFLWSVQNSLTTKSSALGSFSPNYEAILAVEAGDFDIYQDDSYITSGTAGQPVHMPTKPGVYQLRQGEQVQSFVVQLQPEERILPKGTTFALGEANQAQGKKSAQTFVPLLLVPIILLLVIEWEVQRRRGFTN</sequence>
<dbReference type="PANTHER" id="PTHR37464">
    <property type="entry name" value="BLL2463 PROTEIN"/>
    <property type="match status" value="1"/>
</dbReference>
<keyword evidence="1" id="KW-1133">Transmembrane helix</keyword>
<dbReference type="HOGENOM" id="CLU_026368_1_0_9"/>
<feature type="transmembrane region" description="Helical" evidence="1">
    <location>
        <begin position="6"/>
        <end position="24"/>
    </location>
</feature>
<dbReference type="PATRIC" id="fig|1461583.4.peg.1189"/>
<feature type="domain" description="VWFA" evidence="2">
    <location>
        <begin position="87"/>
        <end position="262"/>
    </location>
</feature>
<evidence type="ECO:0000259" key="2">
    <source>
        <dbReference type="SMART" id="SM00327"/>
    </source>
</evidence>
<dbReference type="InterPro" id="IPR024163">
    <property type="entry name" value="Aerotolerance_reg_N"/>
</dbReference>
<evidence type="ECO:0000313" key="3">
    <source>
        <dbReference type="EMBL" id="CEA02370.1"/>
    </source>
</evidence>
<dbReference type="Gene3D" id="3.40.50.410">
    <property type="entry name" value="von Willebrand factor, type A domain"/>
    <property type="match status" value="1"/>
</dbReference>
<feature type="transmembrane region" description="Helical" evidence="1">
    <location>
        <begin position="60"/>
        <end position="79"/>
    </location>
</feature>
<dbReference type="SUPFAM" id="SSF53300">
    <property type="entry name" value="vWA-like"/>
    <property type="match status" value="1"/>
</dbReference>
<dbReference type="PANTHER" id="PTHR37464:SF1">
    <property type="entry name" value="BLL2463 PROTEIN"/>
    <property type="match status" value="1"/>
</dbReference>
<proteinExistence type="predicted"/>
<dbReference type="Pfam" id="PF13519">
    <property type="entry name" value="VWA_2"/>
    <property type="match status" value="1"/>
</dbReference>
<dbReference type="InterPro" id="IPR036465">
    <property type="entry name" value="vWFA_dom_sf"/>
</dbReference>
<organism evidence="3">
    <name type="scientific">Metalysinibacillus saudimassiliensis</name>
    <dbReference type="NCBI Taxonomy" id="1461583"/>
    <lineage>
        <taxon>Bacteria</taxon>
        <taxon>Bacillati</taxon>
        <taxon>Bacillota</taxon>
        <taxon>Bacilli</taxon>
        <taxon>Bacillales</taxon>
        <taxon>Caryophanaceae</taxon>
        <taxon>Metalysinibacillus</taxon>
    </lineage>
</organism>
<protein>
    <recommendedName>
        <fullName evidence="2">VWFA domain-containing protein</fullName>
    </recommendedName>
</protein>
<reference evidence="3" key="1">
    <citation type="submission" date="2014-07" db="EMBL/GenBank/DDBJ databases">
        <authorList>
            <person name="Urmite Genomes Urmite Genomes"/>
        </authorList>
    </citation>
    <scope>NUCLEOTIDE SEQUENCE</scope>
    <source>
        <strain evidence="3">13S34_air</strain>
    </source>
</reference>
<name>A0A078M7Y9_9BACL</name>
<accession>A0A078M7Y9</accession>
<dbReference type="SMART" id="SM00327">
    <property type="entry name" value="VWA"/>
    <property type="match status" value="1"/>
</dbReference>
<keyword evidence="1" id="KW-0812">Transmembrane</keyword>
<dbReference type="Pfam" id="PF07584">
    <property type="entry name" value="BatA"/>
    <property type="match status" value="1"/>
</dbReference>
<keyword evidence="1" id="KW-0472">Membrane</keyword>